<gene>
    <name evidence="1" type="ORF">SAMN05216290_0117</name>
</gene>
<dbReference type="AlphaFoldDB" id="A0A1I0M6A2"/>
<evidence type="ECO:0000313" key="1">
    <source>
        <dbReference type="EMBL" id="SEV83997.1"/>
    </source>
</evidence>
<sequence length="927" mass="104647">MQFLKGSTDGSVDQVASNVVKVVNNTGRTVVFNLEYAYPAGWRIMNDRERVYSVANRDSLFVPVRVIPTKEAEGNVNYFINASAFTASGVPLASAPWNMQVTKVSRWFANIVKSEAYLPNDSDETSFQLNVKNDGNSAEDVVVLFNPDPKLLITDAQGNPFGENTLQLKLPVDTDTLLTFKAKLQEGAGKENFFSAGPIDEVVTDKVDFQVSVQVKDVNNKTKSWGGRVHIKKLPSEVKIKSEAGTATIPLKVQFNTYNILSQFTNFSLDLSGDADLGRDRYLRYYYQTIISSNSIAGTQFLGSYRFGEFRTPKYTVAVGDIGANMELLLNGTGARASYKVGKVDVSGIYVKRPQSGLVNNELTSMGGSVRLNTGKRVVATAQVVNQIDEFNEIDKKLGTVEASYRFRNQSLASVKVGYSIENHGVDSTFTVPGMGITAKYVGRIKSVSFSSQLRYNTPSYSSQYRGTKSINSNARYTINQKYFVGFRVNVNTRTPEIYSKGVLFPVRYYKYNTYELRFGWTTEAGNFVFSPKVYDEEFLDVRTMTTGAGITFSTNKASSIRFFSRFYSGFTKAKDYDLDPYLVNRWENSLRYKNLNFSVRYYYGPYNVLDNLRVIEDGINPQSIYMSTYATLNFKEARLSVRPTFTMSYESVMARWRMNLAPQLIYYSKSGFEFKVAVEYFNVNQGESPLATVSENPSVFSPFAQSNTFLRFGLTKQFNIKKPGKKSHELEVVVFKDLNGNNLRDSGEEYEQNVIVRVNGETLMTNEEGRVIFKDLPQEKYLVETEMLSNSEGWFKSKGIEVDLNKDQALYIPLKRGVQINGNVILQQAQYSALGEGGMKLDGIRVTAEGEDGQTYSGLTDLNGIFRIYVPFGEYKVRVNQNAVDQQFEFAQSEYNVVVNNVSVNYQLTFYLIEKRRRLNIKKFDN</sequence>
<dbReference type="Proteomes" id="UP000199437">
    <property type="component" value="Unassembled WGS sequence"/>
</dbReference>
<keyword evidence="2" id="KW-1185">Reference proteome</keyword>
<dbReference type="EMBL" id="FOIR01000001">
    <property type="protein sequence ID" value="SEV83997.1"/>
    <property type="molecule type" value="Genomic_DNA"/>
</dbReference>
<accession>A0A1I0M6A2</accession>
<evidence type="ECO:0000313" key="2">
    <source>
        <dbReference type="Proteomes" id="UP000199437"/>
    </source>
</evidence>
<name>A0A1I0M6A2_9BACT</name>
<dbReference type="STRING" id="1267423.SAMN05216290_0117"/>
<proteinExistence type="predicted"/>
<dbReference type="GeneID" id="99984881"/>
<dbReference type="SUPFAM" id="SSF117074">
    <property type="entry name" value="Hypothetical protein PA1324"/>
    <property type="match status" value="1"/>
</dbReference>
<reference evidence="2" key="1">
    <citation type="submission" date="2016-10" db="EMBL/GenBank/DDBJ databases">
        <authorList>
            <person name="Varghese N."/>
            <person name="Submissions S."/>
        </authorList>
    </citation>
    <scope>NUCLEOTIDE SEQUENCE [LARGE SCALE GENOMIC DNA]</scope>
    <source>
        <strain evidence="2">CGMCC 1.12402</strain>
    </source>
</reference>
<dbReference type="RefSeq" id="WP_090256447.1">
    <property type="nucleotide sequence ID" value="NZ_FOIR01000001.1"/>
</dbReference>
<dbReference type="InterPro" id="IPR013783">
    <property type="entry name" value="Ig-like_fold"/>
</dbReference>
<dbReference type="OrthoDB" id="908824at2"/>
<evidence type="ECO:0008006" key="3">
    <source>
        <dbReference type="Google" id="ProtNLM"/>
    </source>
</evidence>
<protein>
    <recommendedName>
        <fullName evidence="3">SD-repeat containing protein B domain-containing protein</fullName>
    </recommendedName>
</protein>
<organism evidence="1 2">
    <name type="scientific">Roseivirga pacifica</name>
    <dbReference type="NCBI Taxonomy" id="1267423"/>
    <lineage>
        <taxon>Bacteria</taxon>
        <taxon>Pseudomonadati</taxon>
        <taxon>Bacteroidota</taxon>
        <taxon>Cytophagia</taxon>
        <taxon>Cytophagales</taxon>
        <taxon>Roseivirgaceae</taxon>
        <taxon>Roseivirga</taxon>
    </lineage>
</organism>
<dbReference type="Gene3D" id="2.60.40.10">
    <property type="entry name" value="Immunoglobulins"/>
    <property type="match status" value="1"/>
</dbReference>